<dbReference type="RefSeq" id="WP_250752219.1">
    <property type="nucleotide sequence ID" value="NZ_CP098401.1"/>
</dbReference>
<evidence type="ECO:0000313" key="2">
    <source>
        <dbReference type="EMBL" id="URW75718.1"/>
    </source>
</evidence>
<protein>
    <recommendedName>
        <fullName evidence="4">Inner membrane protein</fullName>
    </recommendedName>
</protein>
<sequence length="318" mass="32783">MTGDTPPPASDFPASAPAAQAPTRISWVAIVVAFLLGIATVAALLPVVQKWRDRQATPAAQPTPAPAAVVAQPTITAAAPQTLDALAIRAAALDAQLRGVEGRMAATDAASRTAAGYATRAEGLMIAFAARRALDRGLALGYVEGQLRSRFDADEPQAVATVIAAAHAPVTREDLRLALDTIAPTLSGSSLRDGFFRSVGRELSNLVVLRRESTPSPRPADRLERARRLIDAGNVEAALAEVARMPGATSATSWIEAAKRYNAARRALNTIELAAISGRTTPVAPTAGPIMAAPPTVGPIMDAGPAPAQNPAGQLPGN</sequence>
<gene>
    <name evidence="2" type="ORF">M9980_00315</name>
</gene>
<keyword evidence="1" id="KW-1133">Transmembrane helix</keyword>
<keyword evidence="1" id="KW-0472">Membrane</keyword>
<dbReference type="EMBL" id="CP098401">
    <property type="protein sequence ID" value="URW75718.1"/>
    <property type="molecule type" value="Genomic_DNA"/>
</dbReference>
<evidence type="ECO:0008006" key="4">
    <source>
        <dbReference type="Google" id="ProtNLM"/>
    </source>
</evidence>
<evidence type="ECO:0000313" key="3">
    <source>
        <dbReference type="Proteomes" id="UP001055580"/>
    </source>
</evidence>
<keyword evidence="1" id="KW-0812">Transmembrane</keyword>
<accession>A0ABY4TZG9</accession>
<keyword evidence="3" id="KW-1185">Reference proteome</keyword>
<name>A0ABY4TZG9_9SPHN</name>
<evidence type="ECO:0000256" key="1">
    <source>
        <dbReference type="SAM" id="Phobius"/>
    </source>
</evidence>
<feature type="transmembrane region" description="Helical" evidence="1">
    <location>
        <begin position="25"/>
        <end position="48"/>
    </location>
</feature>
<proteinExistence type="predicted"/>
<dbReference type="Proteomes" id="UP001055580">
    <property type="component" value="Chromosome"/>
</dbReference>
<organism evidence="2 3">
    <name type="scientific">Sphingomonas donggukensis</name>
    <dbReference type="NCBI Taxonomy" id="2949093"/>
    <lineage>
        <taxon>Bacteria</taxon>
        <taxon>Pseudomonadati</taxon>
        <taxon>Pseudomonadota</taxon>
        <taxon>Alphaproteobacteria</taxon>
        <taxon>Sphingomonadales</taxon>
        <taxon>Sphingomonadaceae</taxon>
        <taxon>Sphingomonas</taxon>
    </lineage>
</organism>
<reference evidence="2" key="1">
    <citation type="submission" date="2022-05" db="EMBL/GenBank/DDBJ databases">
        <title>Sphingomonas sp. strain RMG20 Genome sequencing and assembly.</title>
        <authorList>
            <person name="Kim I."/>
        </authorList>
    </citation>
    <scope>NUCLEOTIDE SEQUENCE</scope>
    <source>
        <strain evidence="2">RMG20</strain>
    </source>
</reference>